<proteinExistence type="predicted"/>
<organism evidence="2 3">
    <name type="scientific">Setomelanomma holmii</name>
    <dbReference type="NCBI Taxonomy" id="210430"/>
    <lineage>
        <taxon>Eukaryota</taxon>
        <taxon>Fungi</taxon>
        <taxon>Dikarya</taxon>
        <taxon>Ascomycota</taxon>
        <taxon>Pezizomycotina</taxon>
        <taxon>Dothideomycetes</taxon>
        <taxon>Pleosporomycetidae</taxon>
        <taxon>Pleosporales</taxon>
        <taxon>Pleosporineae</taxon>
        <taxon>Phaeosphaeriaceae</taxon>
        <taxon>Setomelanomma</taxon>
    </lineage>
</organism>
<evidence type="ECO:0000313" key="2">
    <source>
        <dbReference type="EMBL" id="KAF2030224.1"/>
    </source>
</evidence>
<feature type="region of interest" description="Disordered" evidence="1">
    <location>
        <begin position="51"/>
        <end position="70"/>
    </location>
</feature>
<accession>A0A9P4LNT8</accession>
<feature type="region of interest" description="Disordered" evidence="1">
    <location>
        <begin position="1"/>
        <end position="37"/>
    </location>
</feature>
<reference evidence="2" key="1">
    <citation type="journal article" date="2020" name="Stud. Mycol.">
        <title>101 Dothideomycetes genomes: a test case for predicting lifestyles and emergence of pathogens.</title>
        <authorList>
            <person name="Haridas S."/>
            <person name="Albert R."/>
            <person name="Binder M."/>
            <person name="Bloem J."/>
            <person name="Labutti K."/>
            <person name="Salamov A."/>
            <person name="Andreopoulos B."/>
            <person name="Baker S."/>
            <person name="Barry K."/>
            <person name="Bills G."/>
            <person name="Bluhm B."/>
            <person name="Cannon C."/>
            <person name="Castanera R."/>
            <person name="Culley D."/>
            <person name="Daum C."/>
            <person name="Ezra D."/>
            <person name="Gonzalez J."/>
            <person name="Henrissat B."/>
            <person name="Kuo A."/>
            <person name="Liang C."/>
            <person name="Lipzen A."/>
            <person name="Lutzoni F."/>
            <person name="Magnuson J."/>
            <person name="Mondo S."/>
            <person name="Nolan M."/>
            <person name="Ohm R."/>
            <person name="Pangilinan J."/>
            <person name="Park H.-J."/>
            <person name="Ramirez L."/>
            <person name="Alfaro M."/>
            <person name="Sun H."/>
            <person name="Tritt A."/>
            <person name="Yoshinaga Y."/>
            <person name="Zwiers L.-H."/>
            <person name="Turgeon B."/>
            <person name="Goodwin S."/>
            <person name="Spatafora J."/>
            <person name="Crous P."/>
            <person name="Grigoriev I."/>
        </authorList>
    </citation>
    <scope>NUCLEOTIDE SEQUENCE</scope>
    <source>
        <strain evidence="2">CBS 110217</strain>
    </source>
</reference>
<evidence type="ECO:0000313" key="3">
    <source>
        <dbReference type="Proteomes" id="UP000799777"/>
    </source>
</evidence>
<sequence length="379" mass="43781">MSHESGGGRPYHCVDGEVFPEPYDPERPHLRGGDSAYRSSIPKNIAWVDTQTSHECDPSPATNPGSDLYEVPAKDYYTARRHQGRRPDAQTQARAAFDFNDNRQPNPWHSTGVEEQRARERVREAEPTTDHDIRRFAACQDKDLDEYLASRAISRGFLTEIDQFFQGHLEIATFPEGRSMLRQIATLPPLEAYKTFLKGYTLPARYLNGIIRSDYFRLPLDFHYQPLSAKRDPELHDFFAGFDYRHDIIDRIDHEVRHSMKDLAYGRAVTLALRKLICYALWGNPVDAYKWFEYSYQKEFMPHRYLPEHVILGHLPKPSNLQEPRPSTFLNGHKKHGDVRARMAHANDQGVGRWSFAHAFQNLPSSVLNSSRCFGRPHC</sequence>
<gene>
    <name evidence="2" type="ORF">EK21DRAFT_65908</name>
</gene>
<dbReference type="EMBL" id="ML978192">
    <property type="protein sequence ID" value="KAF2030224.1"/>
    <property type="molecule type" value="Genomic_DNA"/>
</dbReference>
<dbReference type="Proteomes" id="UP000799777">
    <property type="component" value="Unassembled WGS sequence"/>
</dbReference>
<dbReference type="AlphaFoldDB" id="A0A9P4LNT8"/>
<comment type="caution">
    <text evidence="2">The sequence shown here is derived from an EMBL/GenBank/DDBJ whole genome shotgun (WGS) entry which is preliminary data.</text>
</comment>
<dbReference type="OrthoDB" id="3882589at2759"/>
<keyword evidence="3" id="KW-1185">Reference proteome</keyword>
<name>A0A9P4LNT8_9PLEO</name>
<evidence type="ECO:0000256" key="1">
    <source>
        <dbReference type="SAM" id="MobiDB-lite"/>
    </source>
</evidence>
<protein>
    <submittedName>
        <fullName evidence="2">Uncharacterized protein</fullName>
    </submittedName>
</protein>